<dbReference type="KEGG" id="pri:PRIO_0210"/>
<evidence type="ECO:0008006" key="3">
    <source>
        <dbReference type="Google" id="ProtNLM"/>
    </source>
</evidence>
<dbReference type="RefSeq" id="WP_020425898.1">
    <property type="nucleotide sequence ID" value="NZ_AGBD01000044.1"/>
</dbReference>
<evidence type="ECO:0000313" key="1">
    <source>
        <dbReference type="EMBL" id="CQR51454.1"/>
    </source>
</evidence>
<evidence type="ECO:0000313" key="2">
    <source>
        <dbReference type="Proteomes" id="UP000033163"/>
    </source>
</evidence>
<dbReference type="HOGENOM" id="CLU_195368_0_0_9"/>
<organism evidence="1 2">
    <name type="scientific">Paenibacillus riograndensis SBR5</name>
    <dbReference type="NCBI Taxonomy" id="1073571"/>
    <lineage>
        <taxon>Bacteria</taxon>
        <taxon>Bacillati</taxon>
        <taxon>Bacillota</taxon>
        <taxon>Bacilli</taxon>
        <taxon>Bacillales</taxon>
        <taxon>Paenibacillaceae</taxon>
        <taxon>Paenibacillus</taxon>
        <taxon>Paenibacillus sonchi group</taxon>
    </lineage>
</organism>
<sequence>MDYKALFWDVYLWTQQVNEAAARHGMQSPDFWQWVADSTGAICCKYNDHRLAIKQMLMMIEWLEEVYEQQRGRG</sequence>
<name>A0A0E4CU37_9BACL</name>
<gene>
    <name evidence="1" type="ORF">PRIO_0210</name>
</gene>
<dbReference type="PATRIC" id="fig|1073571.4.peg.194"/>
<protein>
    <recommendedName>
        <fullName evidence="3">Secreted protein</fullName>
    </recommendedName>
</protein>
<reference evidence="2" key="1">
    <citation type="submission" date="2015-03" db="EMBL/GenBank/DDBJ databases">
        <authorList>
            <person name="Wibberg D."/>
        </authorList>
    </citation>
    <scope>NUCLEOTIDE SEQUENCE [LARGE SCALE GENOMIC DNA]</scope>
</reference>
<dbReference type="Proteomes" id="UP000033163">
    <property type="component" value="Chromosome I"/>
</dbReference>
<dbReference type="EMBL" id="LN831776">
    <property type="protein sequence ID" value="CQR51454.1"/>
    <property type="molecule type" value="Genomic_DNA"/>
</dbReference>
<proteinExistence type="predicted"/>
<dbReference type="AlphaFoldDB" id="A0A0E4CU37"/>
<accession>A0A0E4CU37</accession>